<reference evidence="2 3" key="1">
    <citation type="submission" date="2016-10" db="EMBL/GenBank/DDBJ databases">
        <authorList>
            <person name="de Groot N.N."/>
        </authorList>
    </citation>
    <scope>NUCLEOTIDE SEQUENCE [LARGE SCALE GENOMIC DNA]</scope>
    <source>
        <strain evidence="2 3">B25</strain>
    </source>
</reference>
<feature type="domain" description="Antitoxin Xre/MbcA/ParS-like toxin-binding" evidence="1">
    <location>
        <begin position="78"/>
        <end position="127"/>
    </location>
</feature>
<evidence type="ECO:0000313" key="3">
    <source>
        <dbReference type="Proteomes" id="UP000182360"/>
    </source>
</evidence>
<dbReference type="Pfam" id="PF09722">
    <property type="entry name" value="Xre_MbcA_ParS_C"/>
    <property type="match status" value="1"/>
</dbReference>
<evidence type="ECO:0000313" key="2">
    <source>
        <dbReference type="EMBL" id="SEQ22567.1"/>
    </source>
</evidence>
<dbReference type="eggNOG" id="COG5642">
    <property type="taxonomic scope" value="Bacteria"/>
</dbReference>
<name>A0A1H9EAF2_9SPIR</name>
<proteinExistence type="predicted"/>
<organism evidence="2 3">
    <name type="scientific">Treponema bryantii</name>
    <dbReference type="NCBI Taxonomy" id="163"/>
    <lineage>
        <taxon>Bacteria</taxon>
        <taxon>Pseudomonadati</taxon>
        <taxon>Spirochaetota</taxon>
        <taxon>Spirochaetia</taxon>
        <taxon>Spirochaetales</taxon>
        <taxon>Treponemataceae</taxon>
        <taxon>Treponema</taxon>
    </lineage>
</organism>
<protein>
    <submittedName>
        <fullName evidence="2">Putative toxin-antitoxin system antitoxin component, TIGR02293 family</fullName>
    </submittedName>
</protein>
<accession>A0A1H9EAF2</accession>
<dbReference type="AlphaFoldDB" id="A0A1H9EAF2"/>
<dbReference type="NCBIfam" id="TIGR02293">
    <property type="entry name" value="TAS_TIGR02293"/>
    <property type="match status" value="1"/>
</dbReference>
<keyword evidence="3" id="KW-1185">Reference proteome</keyword>
<dbReference type="OrthoDB" id="5770459at2"/>
<dbReference type="RefSeq" id="WP_074642136.1">
    <property type="nucleotide sequence ID" value="NZ_AP025286.1"/>
</dbReference>
<dbReference type="EMBL" id="FOFU01000003">
    <property type="protein sequence ID" value="SEQ22567.1"/>
    <property type="molecule type" value="Genomic_DNA"/>
</dbReference>
<gene>
    <name evidence="2" type="ORF">SAMN04487977_10385</name>
</gene>
<sequence length="130" mass="14510">MNKPKQYTPVNCRMMAVNGVQKNEYNSFVHVIFKYTDKDFAGIAGTSARTLSRLKPDQNIPQQAAEVTISLMRAYEKAKEIFGSQENAVKWLKSPNNVLGGITPVQAMSSRFGAEEVMDILGRIEYGVFS</sequence>
<dbReference type="Proteomes" id="UP000182360">
    <property type="component" value="Unassembled WGS sequence"/>
</dbReference>
<dbReference type="InterPro" id="IPR011979">
    <property type="entry name" value="Antitox_Xre"/>
</dbReference>
<dbReference type="InterPro" id="IPR024467">
    <property type="entry name" value="Xre/MbcA/ParS-like_toxin-bd"/>
</dbReference>
<evidence type="ECO:0000259" key="1">
    <source>
        <dbReference type="Pfam" id="PF09722"/>
    </source>
</evidence>